<dbReference type="AlphaFoldDB" id="A0AAD6QH52"/>
<gene>
    <name evidence="14" type="ORF">NC653_018765</name>
</gene>
<keyword evidence="8" id="KW-0131">Cell cycle</keyword>
<feature type="region of interest" description="Disordered" evidence="11">
    <location>
        <begin position="144"/>
        <end position="188"/>
    </location>
</feature>
<keyword evidence="6" id="KW-0498">Mitosis</keyword>
<dbReference type="Pfam" id="PF03271">
    <property type="entry name" value="EB1"/>
    <property type="match status" value="1"/>
</dbReference>
<dbReference type="InterPro" id="IPR036872">
    <property type="entry name" value="CH_dom_sf"/>
</dbReference>
<sequence length="449" mass="50132">MATNIGMMDSAYFVGRSEILSWINSTLQLNLSKVEEACSGAVHCQLMDSVHPGMVPMHKVNFDAKNEYEMIQNYKVLQDVFNKLKITKHIEVSKLVKGRPLDNLEFMQWMKRYCDSVNGGLVNYNPMERREACKGGKETSKKCLQSQASSKGSTTAPKVQSSHNARRNDVSSAHPSNQSVKASKPPCPVPAYDAQVTELKLSVDSLEKERDFYFAKLRDIEILCQSPGIENLPVVAAMKRILYSTDDDASVLAEAQAMVSLHQKEAEHLGPIAEKSTDEKENSDPQKRKNIVNLDVDAVGISTLSPRQRLSDATDVHCSGIRDKHSHIKVSRESIDRRDLQMNTHTRKETEATNTQGVLEKRVETVDYKSSPGQGQEMRRVVVIHQSNHHENSTTSGGILAGAAASVASTLEFAKDKSKSNDSEIYLQPTQHEQNIKFTMAEYIYITMM</sequence>
<evidence type="ECO:0000256" key="11">
    <source>
        <dbReference type="SAM" id="MobiDB-lite"/>
    </source>
</evidence>
<name>A0AAD6QH52_9ROSI</name>
<feature type="compositionally biased region" description="Basic and acidic residues" evidence="11">
    <location>
        <begin position="275"/>
        <end position="287"/>
    </location>
</feature>
<feature type="region of interest" description="Disordered" evidence="11">
    <location>
        <begin position="269"/>
        <end position="289"/>
    </location>
</feature>
<evidence type="ECO:0000256" key="8">
    <source>
        <dbReference type="ARBA" id="ARBA00023306"/>
    </source>
</evidence>
<comment type="subcellular location">
    <subcellularLocation>
        <location evidence="9">Cytoplasm</location>
        <location evidence="9">Cytoskeleton</location>
        <location evidence="9">Phragmoplast</location>
    </subcellularLocation>
    <subcellularLocation>
        <location evidence="1">Cytoplasm</location>
        <location evidence="1">Cytoskeleton</location>
        <location evidence="1">Spindle</location>
    </subcellularLocation>
</comment>
<evidence type="ECO:0000256" key="1">
    <source>
        <dbReference type="ARBA" id="ARBA00004186"/>
    </source>
</evidence>
<dbReference type="Pfam" id="PF00307">
    <property type="entry name" value="CH"/>
    <property type="match status" value="1"/>
</dbReference>
<keyword evidence="4" id="KW-0132">Cell division</keyword>
<dbReference type="SUPFAM" id="SSF140612">
    <property type="entry name" value="EB1 dimerisation domain-like"/>
    <property type="match status" value="1"/>
</dbReference>
<feature type="domain" description="EB1 C-terminal" evidence="13">
    <location>
        <begin position="181"/>
        <end position="251"/>
    </location>
</feature>
<dbReference type="GO" id="GO:0009524">
    <property type="term" value="C:phragmoplast"/>
    <property type="evidence" value="ECO:0007669"/>
    <property type="project" value="UniProtKB-SubCell"/>
</dbReference>
<dbReference type="GO" id="GO:0008017">
    <property type="term" value="F:microtubule binding"/>
    <property type="evidence" value="ECO:0007669"/>
    <property type="project" value="InterPro"/>
</dbReference>
<organism evidence="14 15">
    <name type="scientific">Populus alba x Populus x berolinensis</name>
    <dbReference type="NCBI Taxonomy" id="444605"/>
    <lineage>
        <taxon>Eukaryota</taxon>
        <taxon>Viridiplantae</taxon>
        <taxon>Streptophyta</taxon>
        <taxon>Embryophyta</taxon>
        <taxon>Tracheophyta</taxon>
        <taxon>Spermatophyta</taxon>
        <taxon>Magnoliopsida</taxon>
        <taxon>eudicotyledons</taxon>
        <taxon>Gunneridae</taxon>
        <taxon>Pentapetalae</taxon>
        <taxon>rosids</taxon>
        <taxon>fabids</taxon>
        <taxon>Malpighiales</taxon>
        <taxon>Salicaceae</taxon>
        <taxon>Saliceae</taxon>
        <taxon>Populus</taxon>
    </lineage>
</organism>
<feature type="compositionally biased region" description="Polar residues" evidence="11">
    <location>
        <begin position="170"/>
        <end position="181"/>
    </location>
</feature>
<evidence type="ECO:0000259" key="13">
    <source>
        <dbReference type="PROSITE" id="PS51230"/>
    </source>
</evidence>
<dbReference type="Gene3D" id="1.20.5.1430">
    <property type="match status" value="1"/>
</dbReference>
<protein>
    <submittedName>
        <fullName evidence="14">Microtubule-associated protein RP/EB family member 1C-like isoform X1</fullName>
    </submittedName>
</protein>
<dbReference type="GO" id="GO:0009652">
    <property type="term" value="P:thigmotropism"/>
    <property type="evidence" value="ECO:0007669"/>
    <property type="project" value="UniProtKB-ARBA"/>
</dbReference>
<comment type="similarity">
    <text evidence="2">Belongs to the MAPRE family.</text>
</comment>
<evidence type="ECO:0000256" key="4">
    <source>
        <dbReference type="ARBA" id="ARBA00022618"/>
    </source>
</evidence>
<evidence type="ECO:0000256" key="6">
    <source>
        <dbReference type="ARBA" id="ARBA00022776"/>
    </source>
</evidence>
<dbReference type="EMBL" id="JAQIZT010000007">
    <property type="protein sequence ID" value="KAJ6990314.1"/>
    <property type="molecule type" value="Genomic_DNA"/>
</dbReference>
<dbReference type="CDD" id="cd00014">
    <property type="entry name" value="CH_SF"/>
    <property type="match status" value="1"/>
</dbReference>
<feature type="domain" description="Calponin-homology (CH)" evidence="12">
    <location>
        <begin position="13"/>
        <end position="115"/>
    </location>
</feature>
<evidence type="ECO:0000259" key="12">
    <source>
        <dbReference type="PROSITE" id="PS50021"/>
    </source>
</evidence>
<dbReference type="GO" id="GO:0005819">
    <property type="term" value="C:spindle"/>
    <property type="evidence" value="ECO:0007669"/>
    <property type="project" value="UniProtKB-SubCell"/>
</dbReference>
<dbReference type="InterPro" id="IPR027328">
    <property type="entry name" value="MAPRE"/>
</dbReference>
<proteinExistence type="inferred from homology"/>
<keyword evidence="15" id="KW-1185">Reference proteome</keyword>
<dbReference type="Gene3D" id="1.10.418.10">
    <property type="entry name" value="Calponin-like domain"/>
    <property type="match status" value="1"/>
</dbReference>
<dbReference type="PROSITE" id="PS50021">
    <property type="entry name" value="CH"/>
    <property type="match status" value="1"/>
</dbReference>
<dbReference type="FunFam" id="1.20.5.1430:FF:000006">
    <property type="entry name" value="Microtubule-associated protein RP/EB family member 1C"/>
    <property type="match status" value="1"/>
</dbReference>
<feature type="compositionally biased region" description="Polar residues" evidence="11">
    <location>
        <begin position="144"/>
        <end position="163"/>
    </location>
</feature>
<evidence type="ECO:0000256" key="7">
    <source>
        <dbReference type="ARBA" id="ARBA00023212"/>
    </source>
</evidence>
<dbReference type="InterPro" id="IPR001715">
    <property type="entry name" value="CH_dom"/>
</dbReference>
<reference evidence="14" key="1">
    <citation type="journal article" date="2023" name="Mol. Ecol. Resour.">
        <title>Chromosome-level genome assembly of a triploid poplar Populus alba 'Berolinensis'.</title>
        <authorList>
            <person name="Chen S."/>
            <person name="Yu Y."/>
            <person name="Wang X."/>
            <person name="Wang S."/>
            <person name="Zhang T."/>
            <person name="Zhou Y."/>
            <person name="He R."/>
            <person name="Meng N."/>
            <person name="Wang Y."/>
            <person name="Liu W."/>
            <person name="Liu Z."/>
            <person name="Liu J."/>
            <person name="Guo Q."/>
            <person name="Huang H."/>
            <person name="Sederoff R.R."/>
            <person name="Wang G."/>
            <person name="Qu G."/>
            <person name="Chen S."/>
        </authorList>
    </citation>
    <scope>NUCLEOTIDE SEQUENCE</scope>
    <source>
        <strain evidence="14">SC-2020</strain>
    </source>
</reference>
<keyword evidence="7" id="KW-0206">Cytoskeleton</keyword>
<keyword evidence="5 10" id="KW-0493">Microtubule</keyword>
<evidence type="ECO:0000256" key="5">
    <source>
        <dbReference type="ARBA" id="ARBA00022701"/>
    </source>
</evidence>
<evidence type="ECO:0000256" key="10">
    <source>
        <dbReference type="PROSITE-ProRule" id="PRU00576"/>
    </source>
</evidence>
<dbReference type="GO" id="GO:0005874">
    <property type="term" value="C:microtubule"/>
    <property type="evidence" value="ECO:0007669"/>
    <property type="project" value="UniProtKB-KW"/>
</dbReference>
<dbReference type="FunFam" id="1.10.418.10:FF:000028">
    <property type="entry name" value="RP/EB family microtubule-associated protein"/>
    <property type="match status" value="1"/>
</dbReference>
<dbReference type="PANTHER" id="PTHR10623">
    <property type="entry name" value="MICROTUBULE-ASSOCIATED PROTEIN RP/EB FAMILY MEMBER"/>
    <property type="match status" value="1"/>
</dbReference>
<dbReference type="SUPFAM" id="SSF47576">
    <property type="entry name" value="Calponin-homology domain, CH-domain"/>
    <property type="match status" value="1"/>
</dbReference>
<evidence type="ECO:0000256" key="3">
    <source>
        <dbReference type="ARBA" id="ARBA00022490"/>
    </source>
</evidence>
<comment type="caution">
    <text evidence="14">The sequence shown here is derived from an EMBL/GenBank/DDBJ whole genome shotgun (WGS) entry which is preliminary data.</text>
</comment>
<keyword evidence="3" id="KW-0963">Cytoplasm</keyword>
<dbReference type="PROSITE" id="PS51230">
    <property type="entry name" value="EB1_C"/>
    <property type="match status" value="1"/>
</dbReference>
<evidence type="ECO:0000256" key="2">
    <source>
        <dbReference type="ARBA" id="ARBA00010729"/>
    </source>
</evidence>
<dbReference type="InterPro" id="IPR004953">
    <property type="entry name" value="EB1_C"/>
</dbReference>
<dbReference type="InterPro" id="IPR036133">
    <property type="entry name" value="EB1_C_sf"/>
</dbReference>
<accession>A0AAD6QH52</accession>
<evidence type="ECO:0000256" key="9">
    <source>
        <dbReference type="ARBA" id="ARBA00060413"/>
    </source>
</evidence>
<dbReference type="Proteomes" id="UP001164929">
    <property type="component" value="Chromosome 7"/>
</dbReference>
<evidence type="ECO:0000313" key="15">
    <source>
        <dbReference type="Proteomes" id="UP001164929"/>
    </source>
</evidence>
<dbReference type="GO" id="GO:0051301">
    <property type="term" value="P:cell division"/>
    <property type="evidence" value="ECO:0007669"/>
    <property type="project" value="UniProtKB-KW"/>
</dbReference>
<evidence type="ECO:0000313" key="14">
    <source>
        <dbReference type="EMBL" id="KAJ6990314.1"/>
    </source>
</evidence>